<dbReference type="OrthoDB" id="5296580at2"/>
<dbReference type="Gene3D" id="2.30.30.830">
    <property type="match status" value="1"/>
</dbReference>
<comment type="caution">
    <text evidence="1">The sequence shown here is derived from an EMBL/GenBank/DDBJ whole genome shotgun (WGS) entry which is preliminary data.</text>
</comment>
<dbReference type="PROSITE" id="PS51257">
    <property type="entry name" value="PROKAR_LIPOPROTEIN"/>
    <property type="match status" value="1"/>
</dbReference>
<gene>
    <name evidence="1" type="ORF">BTO22_00675</name>
</gene>
<name>A0A2S7XAM2_9GAMM</name>
<dbReference type="Proteomes" id="UP000239263">
    <property type="component" value="Unassembled WGS sequence"/>
</dbReference>
<evidence type="ECO:0000313" key="1">
    <source>
        <dbReference type="EMBL" id="PQJ88186.1"/>
    </source>
</evidence>
<reference evidence="1 2" key="1">
    <citation type="submission" date="2016-12" db="EMBL/GenBank/DDBJ databases">
        <title>Diversity of luminous bacteria.</title>
        <authorList>
            <person name="Yoshizawa S."/>
            <person name="Kogure K."/>
        </authorList>
    </citation>
    <scope>NUCLEOTIDE SEQUENCE [LARGE SCALE GENOMIC DNA]</scope>
    <source>
        <strain evidence="1 2">ATCC 33715</strain>
    </source>
</reference>
<dbReference type="InterPro" id="IPR007446">
    <property type="entry name" value="PilP"/>
</dbReference>
<dbReference type="AlphaFoldDB" id="A0A2S7XAM2"/>
<dbReference type="PIRSF" id="PIRSF016481">
    <property type="entry name" value="Pilus_assembly_PilP"/>
    <property type="match status" value="1"/>
</dbReference>
<dbReference type="RefSeq" id="WP_105053877.1">
    <property type="nucleotide sequence ID" value="NZ_CAWNRT010000001.1"/>
</dbReference>
<dbReference type="Pfam" id="PF04351">
    <property type="entry name" value="PilP"/>
    <property type="match status" value="1"/>
</dbReference>
<dbReference type="EMBL" id="MSCO01000001">
    <property type="protein sequence ID" value="PQJ88186.1"/>
    <property type="molecule type" value="Genomic_DNA"/>
</dbReference>
<protein>
    <submittedName>
        <fullName evidence="1">Fimbrial protein</fullName>
    </submittedName>
</protein>
<accession>A0A2S7XAM2</accession>
<organism evidence="1 2">
    <name type="scientific">Aliivibrio sifiae</name>
    <dbReference type="NCBI Taxonomy" id="566293"/>
    <lineage>
        <taxon>Bacteria</taxon>
        <taxon>Pseudomonadati</taxon>
        <taxon>Pseudomonadota</taxon>
        <taxon>Gammaproteobacteria</taxon>
        <taxon>Vibrionales</taxon>
        <taxon>Vibrionaceae</taxon>
        <taxon>Aliivibrio</taxon>
    </lineage>
</organism>
<evidence type="ECO:0000313" key="2">
    <source>
        <dbReference type="Proteomes" id="UP000239263"/>
    </source>
</evidence>
<sequence>MSSRFLILVIGALVMVGCKANKDPLDTFYAEAKQQGESDVDKLSRVLPFEVEAYSQVDGRSPFVLPKQPEIATQSVKKKTCWQPKYRKKIGALERYSLNRLRLKGIMGADSDITALVQTPKGSVVKVRKGQYMGSNNGQVVDIKSRQITLKETLPDGMGCWQKRYVKLALKH</sequence>
<proteinExistence type="predicted"/>